<feature type="transmembrane region" description="Helical" evidence="1">
    <location>
        <begin position="276"/>
        <end position="302"/>
    </location>
</feature>
<reference evidence="3 4" key="1">
    <citation type="journal article" date="2014" name="Appl. Environ. Microbiol.">
        <title>Genomic features of a bumble bee symbiont reflect its host environment.</title>
        <authorList>
            <person name="Martinson V.G."/>
            <person name="Magoc T."/>
            <person name="Koch H."/>
            <person name="Salzberg S.L."/>
            <person name="Moran N.A."/>
        </authorList>
    </citation>
    <scope>NUCLEOTIDE SEQUENCE [LARGE SCALE GENOMIC DNA]</scope>
    <source>
        <strain evidence="3 4">Bimp</strain>
    </source>
</reference>
<sequence>MLRLFLLLILLLPNLATAANFSGTALSLYWTIPFLGILFSIALLPIICPQIWHYHFGKIVLTWTALFLLPLSYYAGIDSSLHIVAHAILKEFIPFILLLLALFTVSGGIVIAGNLVGSPKHNTILLAIGTLLSSMMGTTGAAMLMIRPLIRANQQRRYQRHIIIFFIFLVANIGGGLTPLGDPPLFIGFLNGIDFSWTIKTMALPVVICTTLLLTIFYRIDHYYYQKEQRTIKDRPSTITATIEIQGKQNMVLLVAIIGCVFFTGIWTSAPALTIWGILIPLTTIIQASLLLLITLISLYITPSQFRQENHFNWAPITEVAKLFIGIFITISPVLMILKAGKNGALAPLVSLVSDTDQQPINMMYFWLTGTLSGFLDNAPTYLIFFNLASGDPVTLMTSKATTLLAISMGSVFMGALTYIGNAPNFMIKNIALQHNIAMPNFFGYMKWSIGILIPIFLLLSLLFFRY</sequence>
<evidence type="ECO:0000313" key="4">
    <source>
        <dbReference type="Proteomes" id="UP000506160"/>
    </source>
</evidence>
<evidence type="ECO:0000256" key="2">
    <source>
        <dbReference type="SAM" id="SignalP"/>
    </source>
</evidence>
<protein>
    <submittedName>
        <fullName evidence="3">Sodium:proton antiporter</fullName>
    </submittedName>
</protein>
<gene>
    <name evidence="3" type="ORF">O970_05735</name>
</gene>
<keyword evidence="1" id="KW-1133">Transmembrane helix</keyword>
<dbReference type="InterPro" id="IPR031566">
    <property type="entry name" value="CitMHS_2"/>
</dbReference>
<keyword evidence="1" id="KW-0812">Transmembrane</keyword>
<evidence type="ECO:0000313" key="3">
    <source>
        <dbReference type="EMBL" id="TEA27013.1"/>
    </source>
</evidence>
<feature type="transmembrane region" description="Helical" evidence="1">
    <location>
        <begin position="92"/>
        <end position="112"/>
    </location>
</feature>
<name>A0AB94IC77_9GAMM</name>
<dbReference type="AlphaFoldDB" id="A0AB94IC77"/>
<dbReference type="RefSeq" id="WP_036562812.1">
    <property type="nucleotide sequence ID" value="NZ_AWGA01000057.1"/>
</dbReference>
<feature type="transmembrane region" description="Helical" evidence="1">
    <location>
        <begin position="28"/>
        <end position="48"/>
    </location>
</feature>
<feature type="transmembrane region" description="Helical" evidence="1">
    <location>
        <begin position="251"/>
        <end position="270"/>
    </location>
</feature>
<feature type="transmembrane region" description="Helical" evidence="1">
    <location>
        <begin position="323"/>
        <end position="341"/>
    </location>
</feature>
<keyword evidence="1" id="KW-0472">Membrane</keyword>
<feature type="transmembrane region" description="Helical" evidence="1">
    <location>
        <begin position="201"/>
        <end position="220"/>
    </location>
</feature>
<feature type="chain" id="PRO_5044502735" evidence="2">
    <location>
        <begin position="19"/>
        <end position="467"/>
    </location>
</feature>
<feature type="transmembrane region" description="Helical" evidence="1">
    <location>
        <begin position="162"/>
        <end position="181"/>
    </location>
</feature>
<dbReference type="Proteomes" id="UP000506160">
    <property type="component" value="Unassembled WGS sequence"/>
</dbReference>
<organism evidence="3 4">
    <name type="scientific">Candidatus Schmidhempelia bombi str. Bimp</name>
    <dbReference type="NCBI Taxonomy" id="1387197"/>
    <lineage>
        <taxon>Bacteria</taxon>
        <taxon>Pseudomonadati</taxon>
        <taxon>Pseudomonadota</taxon>
        <taxon>Gammaproteobacteria</taxon>
        <taxon>Orbales</taxon>
        <taxon>Orbaceae</taxon>
        <taxon>Candidatus Schmidhempelia</taxon>
    </lineage>
</organism>
<feature type="transmembrane region" description="Helical" evidence="1">
    <location>
        <begin position="442"/>
        <end position="465"/>
    </location>
</feature>
<dbReference type="Pfam" id="PF16980">
    <property type="entry name" value="CitMHS_2"/>
    <property type="match status" value="1"/>
</dbReference>
<evidence type="ECO:0000256" key="1">
    <source>
        <dbReference type="SAM" id="Phobius"/>
    </source>
</evidence>
<accession>A0AB94IC77</accession>
<keyword evidence="2" id="KW-0732">Signal</keyword>
<feature type="transmembrane region" description="Helical" evidence="1">
    <location>
        <begin position="124"/>
        <end position="150"/>
    </location>
</feature>
<comment type="caution">
    <text evidence="3">The sequence shown here is derived from an EMBL/GenBank/DDBJ whole genome shotgun (WGS) entry which is preliminary data.</text>
</comment>
<feature type="transmembrane region" description="Helical" evidence="1">
    <location>
        <begin position="401"/>
        <end position="422"/>
    </location>
</feature>
<dbReference type="EMBL" id="AWGA01000057">
    <property type="protein sequence ID" value="TEA27013.1"/>
    <property type="molecule type" value="Genomic_DNA"/>
</dbReference>
<feature type="transmembrane region" description="Helical" evidence="1">
    <location>
        <begin position="364"/>
        <end position="389"/>
    </location>
</feature>
<proteinExistence type="predicted"/>
<keyword evidence="4" id="KW-1185">Reference proteome</keyword>
<feature type="signal peptide" evidence="2">
    <location>
        <begin position="1"/>
        <end position="18"/>
    </location>
</feature>